<evidence type="ECO:0000256" key="1">
    <source>
        <dbReference type="ARBA" id="ARBA00022578"/>
    </source>
</evidence>
<evidence type="ECO:0000256" key="5">
    <source>
        <dbReference type="ARBA" id="ARBA00022884"/>
    </source>
</evidence>
<gene>
    <name evidence="9" type="ORF">PCANC_02832</name>
</gene>
<dbReference type="GO" id="GO:0003964">
    <property type="term" value="F:RNA-directed DNA polymerase activity"/>
    <property type="evidence" value="ECO:0007669"/>
    <property type="project" value="UniProtKB-EC"/>
</dbReference>
<keyword evidence="3" id="KW-0479">Metal-binding</keyword>
<dbReference type="Pfam" id="PF22936">
    <property type="entry name" value="Pol_BBD"/>
    <property type="match status" value="1"/>
</dbReference>
<dbReference type="Pfam" id="PF07727">
    <property type="entry name" value="RVT_2"/>
    <property type="match status" value="1"/>
</dbReference>
<accession>A0A2N5W455</accession>
<dbReference type="InterPro" id="IPR039537">
    <property type="entry name" value="Retrotran_Ty1/copia-like"/>
</dbReference>
<reference evidence="9 10" key="1">
    <citation type="submission" date="2017-11" db="EMBL/GenBank/DDBJ databases">
        <title>De novo assembly and phasing of dikaryotic genomes from two isolates of Puccinia coronata f. sp. avenae, the causal agent of oat crown rust.</title>
        <authorList>
            <person name="Miller M.E."/>
            <person name="Zhang Y."/>
            <person name="Omidvar V."/>
            <person name="Sperschneider J."/>
            <person name="Schwessinger B."/>
            <person name="Raley C."/>
            <person name="Palmer J.M."/>
            <person name="Garnica D."/>
            <person name="Upadhyaya N."/>
            <person name="Rathjen J."/>
            <person name="Taylor J.M."/>
            <person name="Park R.F."/>
            <person name="Dodds P.N."/>
            <person name="Hirsch C.D."/>
            <person name="Kianian S.F."/>
            <person name="Figueroa M."/>
        </authorList>
    </citation>
    <scope>NUCLEOTIDE SEQUENCE [LARGE SCALE GENOMIC DNA]</scope>
    <source>
        <strain evidence="9">12NC29</strain>
    </source>
</reference>
<dbReference type="GO" id="GO:0046872">
    <property type="term" value="F:metal ion binding"/>
    <property type="evidence" value="ECO:0007669"/>
    <property type="project" value="UniProtKB-KW"/>
</dbReference>
<comment type="catalytic activity">
    <reaction evidence="7">
        <text>DNA(n) + a 2'-deoxyribonucleoside 5'-triphosphate = DNA(n+1) + diphosphate</text>
        <dbReference type="Rhea" id="RHEA:22508"/>
        <dbReference type="Rhea" id="RHEA-COMP:17339"/>
        <dbReference type="Rhea" id="RHEA-COMP:17340"/>
        <dbReference type="ChEBI" id="CHEBI:33019"/>
        <dbReference type="ChEBI" id="CHEBI:61560"/>
        <dbReference type="ChEBI" id="CHEBI:173112"/>
        <dbReference type="EC" id="2.7.7.7"/>
    </reaction>
</comment>
<keyword evidence="5" id="KW-0694">RNA-binding</keyword>
<dbReference type="GO" id="GO:0006508">
    <property type="term" value="P:proteolysis"/>
    <property type="evidence" value="ECO:0007669"/>
    <property type="project" value="UniProtKB-KW"/>
</dbReference>
<dbReference type="InterPro" id="IPR012337">
    <property type="entry name" value="RNaseH-like_sf"/>
</dbReference>
<dbReference type="InterPro" id="IPR001584">
    <property type="entry name" value="Integrase_cat-core"/>
</dbReference>
<dbReference type="Gene3D" id="3.30.420.10">
    <property type="entry name" value="Ribonuclease H-like superfamily/Ribonuclease H"/>
    <property type="match status" value="1"/>
</dbReference>
<dbReference type="InterPro" id="IPR054722">
    <property type="entry name" value="PolX-like_BBD"/>
</dbReference>
<comment type="catalytic activity">
    <reaction evidence="6">
        <text>DNA(n) + a 2'-deoxyribonucleoside 5'-triphosphate = DNA(n+1) + diphosphate</text>
        <dbReference type="Rhea" id="RHEA:22508"/>
        <dbReference type="Rhea" id="RHEA-COMP:17339"/>
        <dbReference type="Rhea" id="RHEA-COMP:17340"/>
        <dbReference type="ChEBI" id="CHEBI:33019"/>
        <dbReference type="ChEBI" id="CHEBI:61560"/>
        <dbReference type="ChEBI" id="CHEBI:173112"/>
        <dbReference type="EC" id="2.7.7.49"/>
    </reaction>
</comment>
<evidence type="ECO:0000313" key="9">
    <source>
        <dbReference type="EMBL" id="PLW57011.1"/>
    </source>
</evidence>
<dbReference type="AlphaFoldDB" id="A0A2N5W455"/>
<evidence type="ECO:0000256" key="4">
    <source>
        <dbReference type="ARBA" id="ARBA00022801"/>
    </source>
</evidence>
<evidence type="ECO:0000259" key="8">
    <source>
        <dbReference type="PROSITE" id="PS50994"/>
    </source>
</evidence>
<dbReference type="InterPro" id="IPR025724">
    <property type="entry name" value="GAG-pre-integrase_dom"/>
</dbReference>
<dbReference type="GO" id="GO:0032196">
    <property type="term" value="P:transposition"/>
    <property type="evidence" value="ECO:0007669"/>
    <property type="project" value="UniProtKB-KW"/>
</dbReference>
<keyword evidence="1" id="KW-0815">Transposition</keyword>
<keyword evidence="10" id="KW-1185">Reference proteome</keyword>
<dbReference type="GO" id="GO:0008233">
    <property type="term" value="F:peptidase activity"/>
    <property type="evidence" value="ECO:0007669"/>
    <property type="project" value="UniProtKB-KW"/>
</dbReference>
<evidence type="ECO:0000256" key="6">
    <source>
        <dbReference type="ARBA" id="ARBA00048173"/>
    </source>
</evidence>
<proteinExistence type="predicted"/>
<keyword evidence="4" id="KW-0378">Hydrolase</keyword>
<dbReference type="Proteomes" id="UP000235388">
    <property type="component" value="Unassembled WGS sequence"/>
</dbReference>
<keyword evidence="2" id="KW-0645">Protease</keyword>
<dbReference type="Pfam" id="PF13976">
    <property type="entry name" value="gag_pre-integrs"/>
    <property type="match status" value="1"/>
</dbReference>
<evidence type="ECO:0000313" key="10">
    <source>
        <dbReference type="Proteomes" id="UP000235388"/>
    </source>
</evidence>
<dbReference type="InterPro" id="IPR036397">
    <property type="entry name" value="RNaseH_sf"/>
</dbReference>
<dbReference type="PANTHER" id="PTHR42648">
    <property type="entry name" value="TRANSPOSASE, PUTATIVE-RELATED"/>
    <property type="match status" value="1"/>
</dbReference>
<dbReference type="EMBL" id="PGCJ01000015">
    <property type="protein sequence ID" value="PLW57011.1"/>
    <property type="molecule type" value="Genomic_DNA"/>
</dbReference>
<dbReference type="GO" id="GO:0003723">
    <property type="term" value="F:RNA binding"/>
    <property type="evidence" value="ECO:0007669"/>
    <property type="project" value="UniProtKB-KW"/>
</dbReference>
<organism evidence="9 10">
    <name type="scientific">Puccinia coronata f. sp. avenae</name>
    <dbReference type="NCBI Taxonomy" id="200324"/>
    <lineage>
        <taxon>Eukaryota</taxon>
        <taxon>Fungi</taxon>
        <taxon>Dikarya</taxon>
        <taxon>Basidiomycota</taxon>
        <taxon>Pucciniomycotina</taxon>
        <taxon>Pucciniomycetes</taxon>
        <taxon>Pucciniales</taxon>
        <taxon>Pucciniaceae</taxon>
        <taxon>Puccinia</taxon>
    </lineage>
</organism>
<feature type="domain" description="Integrase catalytic" evidence="8">
    <location>
        <begin position="286"/>
        <end position="397"/>
    </location>
</feature>
<evidence type="ECO:0000256" key="7">
    <source>
        <dbReference type="ARBA" id="ARBA00049244"/>
    </source>
</evidence>
<comment type="caution">
    <text evidence="9">The sequence shown here is derived from an EMBL/GenBank/DDBJ whole genome shotgun (WGS) entry which is preliminary data.</text>
</comment>
<dbReference type="STRING" id="200324.A0A2N5W455"/>
<dbReference type="GO" id="GO:0015074">
    <property type="term" value="P:DNA integration"/>
    <property type="evidence" value="ECO:0007669"/>
    <property type="project" value="InterPro"/>
</dbReference>
<dbReference type="GO" id="GO:0003887">
    <property type="term" value="F:DNA-directed DNA polymerase activity"/>
    <property type="evidence" value="ECO:0007669"/>
    <property type="project" value="UniProtKB-EC"/>
</dbReference>
<dbReference type="GO" id="GO:0005634">
    <property type="term" value="C:nucleus"/>
    <property type="evidence" value="ECO:0007669"/>
    <property type="project" value="UniProtKB-ARBA"/>
</dbReference>
<dbReference type="PROSITE" id="PS50994">
    <property type="entry name" value="INTEGRASE"/>
    <property type="match status" value="1"/>
</dbReference>
<name>A0A2N5W455_9BASI</name>
<dbReference type="InterPro" id="IPR013103">
    <property type="entry name" value="RVT_2"/>
</dbReference>
<evidence type="ECO:0000256" key="2">
    <source>
        <dbReference type="ARBA" id="ARBA00022670"/>
    </source>
</evidence>
<dbReference type="SUPFAM" id="SSF53098">
    <property type="entry name" value="Ribonuclease H-like"/>
    <property type="match status" value="1"/>
</dbReference>
<evidence type="ECO:0000256" key="3">
    <source>
        <dbReference type="ARBA" id="ARBA00022723"/>
    </source>
</evidence>
<dbReference type="OrthoDB" id="2194544at2759"/>
<dbReference type="PANTHER" id="PTHR42648:SF31">
    <property type="entry name" value="RNA-DIRECTED DNA POLYMERASE"/>
    <property type="match status" value="1"/>
</dbReference>
<protein>
    <recommendedName>
        <fullName evidence="8">Integrase catalytic domain-containing protein</fullName>
    </recommendedName>
</protein>
<sequence length="634" mass="70673">MVTTTKFPSKVIHYCGSSKHNPLSTNHVEARCFEKYPHLQKERQARSENPNQQNPSQNASASLAHASVFVTFTSSEEKKALIVDSAASHHMIHNRSLFSKLNAKKIVIKTGNPHDVLYAEGVGSVSVVINGNRMELEDCLYFPNILQQLISLVRLINKSITIKKDKDSFSIFDNTSLLFAGYIIDNLLHVPFSISPKSLISKKDSTTPTIWHQRPGHPNDQVMKTMNLPILSDHGLCEVCTCSKMTSLPFKHHFSNVHHPLQRIHMDLVGPIVPSSVSGFKYFLTIVDQYSSFKIECKIKEVVSDNGGEFISHQFKNFTSDCGILHTFSPPETPKHNGYAEQANRTILDKARGLLLTSNLPKSYWAEAINMHAVFDETSFPHLRQSESPQDLALKLEDFFFQEVSSTVVLDSILCAQIPIIIPSNSTSVVIPSETTVAPTPPLKIILSDILSSNILPYKRQPKARVYATAVSSIPAHYNKAINGSELFEWTAAIKAELNAMAALKVWDVVERLPAMKTVGTTWVFQKKDNQNANVVFKACLCAQGFLQTHGVDFSKTFTPTGPLNSLRSLISFAAANHLDFQQIDVKTAFLNADLEEEVFLSIPQGVHEDEMTKALKLNKSIYGLKQAPLAWYN</sequence>